<organism evidence="1 2">
    <name type="scientific">Nocardiopsis rhodophaea</name>
    <dbReference type="NCBI Taxonomy" id="280238"/>
    <lineage>
        <taxon>Bacteria</taxon>
        <taxon>Bacillati</taxon>
        <taxon>Actinomycetota</taxon>
        <taxon>Actinomycetes</taxon>
        <taxon>Streptosporangiales</taxon>
        <taxon>Nocardiopsidaceae</taxon>
        <taxon>Nocardiopsis</taxon>
    </lineage>
</organism>
<protein>
    <recommendedName>
        <fullName evidence="3">PPOX class F420-dependent oxidoreductase</fullName>
    </recommendedName>
</protein>
<name>A0ABN2THY9_9ACTN</name>
<dbReference type="Gene3D" id="2.30.110.10">
    <property type="entry name" value="Electron Transport, Fmn-binding Protein, Chain A"/>
    <property type="match status" value="1"/>
</dbReference>
<dbReference type="Proteomes" id="UP001501585">
    <property type="component" value="Unassembled WGS sequence"/>
</dbReference>
<evidence type="ECO:0000313" key="1">
    <source>
        <dbReference type="EMBL" id="GAA2009520.1"/>
    </source>
</evidence>
<dbReference type="NCBIfam" id="TIGR03666">
    <property type="entry name" value="Rv2061_F420"/>
    <property type="match status" value="1"/>
</dbReference>
<sequence>MGNSEGNAPYPPDWELTSMSAATLLKLFHGYKTALLTTYRRDGMHCVSTPVSIVVDNDRVLFRTWEDSGKAKRLRAHPVADLRPCTFRGQPTGAAVRCGVRLLEGDEAQRAARMLGRRHPFLQRWAVPISHRLLRYRTLHYELRPVDDETPRSTEGWPD</sequence>
<gene>
    <name evidence="1" type="ORF">GCM10009799_41790</name>
</gene>
<evidence type="ECO:0000313" key="2">
    <source>
        <dbReference type="Proteomes" id="UP001501585"/>
    </source>
</evidence>
<dbReference type="InterPro" id="IPR012349">
    <property type="entry name" value="Split_barrel_FMN-bd"/>
</dbReference>
<reference evidence="1 2" key="1">
    <citation type="journal article" date="2019" name="Int. J. Syst. Evol. Microbiol.">
        <title>The Global Catalogue of Microorganisms (GCM) 10K type strain sequencing project: providing services to taxonomists for standard genome sequencing and annotation.</title>
        <authorList>
            <consortium name="The Broad Institute Genomics Platform"/>
            <consortium name="The Broad Institute Genome Sequencing Center for Infectious Disease"/>
            <person name="Wu L."/>
            <person name="Ma J."/>
        </authorList>
    </citation>
    <scope>NUCLEOTIDE SEQUENCE [LARGE SCALE GENOMIC DNA]</scope>
    <source>
        <strain evidence="1 2">JCM 15313</strain>
    </source>
</reference>
<proteinExistence type="predicted"/>
<keyword evidence="2" id="KW-1185">Reference proteome</keyword>
<dbReference type="InterPro" id="IPR019965">
    <property type="entry name" value="PPOX_F420-dep_Rv2061_put"/>
</dbReference>
<evidence type="ECO:0008006" key="3">
    <source>
        <dbReference type="Google" id="ProtNLM"/>
    </source>
</evidence>
<accession>A0ABN2THY9</accession>
<comment type="caution">
    <text evidence="1">The sequence shown here is derived from an EMBL/GenBank/DDBJ whole genome shotgun (WGS) entry which is preliminary data.</text>
</comment>
<dbReference type="SUPFAM" id="SSF50475">
    <property type="entry name" value="FMN-binding split barrel"/>
    <property type="match status" value="1"/>
</dbReference>
<dbReference type="EMBL" id="BAAAPC010000020">
    <property type="protein sequence ID" value="GAA2009520.1"/>
    <property type="molecule type" value="Genomic_DNA"/>
</dbReference>